<proteinExistence type="predicted"/>
<gene>
    <name evidence="2" type="ORF">Cgig2_007774</name>
</gene>
<dbReference type="EMBL" id="JAKOGI010001365">
    <property type="protein sequence ID" value="KAJ8426005.1"/>
    <property type="molecule type" value="Genomic_DNA"/>
</dbReference>
<dbReference type="OrthoDB" id="1740536at2759"/>
<comment type="caution">
    <text evidence="2">The sequence shown here is derived from an EMBL/GenBank/DDBJ whole genome shotgun (WGS) entry which is preliminary data.</text>
</comment>
<evidence type="ECO:0000313" key="2">
    <source>
        <dbReference type="EMBL" id="KAJ8426005.1"/>
    </source>
</evidence>
<keyword evidence="3" id="KW-1185">Reference proteome</keyword>
<dbReference type="AlphaFoldDB" id="A0A9Q1JND9"/>
<evidence type="ECO:0000256" key="1">
    <source>
        <dbReference type="SAM" id="MobiDB-lite"/>
    </source>
</evidence>
<feature type="region of interest" description="Disordered" evidence="1">
    <location>
        <begin position="46"/>
        <end position="67"/>
    </location>
</feature>
<dbReference type="Proteomes" id="UP001153076">
    <property type="component" value="Unassembled WGS sequence"/>
</dbReference>
<reference evidence="2" key="1">
    <citation type="submission" date="2022-04" db="EMBL/GenBank/DDBJ databases">
        <title>Carnegiea gigantea Genome sequencing and assembly v2.</title>
        <authorList>
            <person name="Copetti D."/>
            <person name="Sanderson M.J."/>
            <person name="Burquez A."/>
            <person name="Wojciechowski M.F."/>
        </authorList>
    </citation>
    <scope>NUCLEOTIDE SEQUENCE</scope>
    <source>
        <strain evidence="2">SGP5-SGP5p</strain>
        <tissue evidence="2">Aerial part</tissue>
    </source>
</reference>
<accession>A0A9Q1JND9</accession>
<evidence type="ECO:0000313" key="3">
    <source>
        <dbReference type="Proteomes" id="UP001153076"/>
    </source>
</evidence>
<name>A0A9Q1JND9_9CARY</name>
<organism evidence="2 3">
    <name type="scientific">Carnegiea gigantea</name>
    <dbReference type="NCBI Taxonomy" id="171969"/>
    <lineage>
        <taxon>Eukaryota</taxon>
        <taxon>Viridiplantae</taxon>
        <taxon>Streptophyta</taxon>
        <taxon>Embryophyta</taxon>
        <taxon>Tracheophyta</taxon>
        <taxon>Spermatophyta</taxon>
        <taxon>Magnoliopsida</taxon>
        <taxon>eudicotyledons</taxon>
        <taxon>Gunneridae</taxon>
        <taxon>Pentapetalae</taxon>
        <taxon>Caryophyllales</taxon>
        <taxon>Cactineae</taxon>
        <taxon>Cactaceae</taxon>
        <taxon>Cactoideae</taxon>
        <taxon>Echinocereeae</taxon>
        <taxon>Carnegiea</taxon>
    </lineage>
</organism>
<sequence length="171" mass="19652">MTDTILQQVTKQVKKIMEAVNSMRPLPAFDYVPAIGRELSHRHASVESLRRSDEAHPGARMGSNSMTMYTPYVTNSRRRPMLIKPQPMTVALKLHNMQMYCEFYEQKGRTTAERRELKKALHELADKGPRALYKKRDPVHQEPREEECSTDIVATIASKYAEDITCSAWKA</sequence>
<protein>
    <submittedName>
        <fullName evidence="2">Uncharacterized protein</fullName>
    </submittedName>
</protein>
<feature type="compositionally biased region" description="Basic and acidic residues" evidence="1">
    <location>
        <begin position="46"/>
        <end position="57"/>
    </location>
</feature>